<protein>
    <submittedName>
        <fullName evidence="2">Uncharacterized protein</fullName>
    </submittedName>
</protein>
<proteinExistence type="predicted"/>
<feature type="compositionally biased region" description="Basic and acidic residues" evidence="1">
    <location>
        <begin position="10"/>
        <end position="26"/>
    </location>
</feature>
<dbReference type="EMBL" id="BMAV01015741">
    <property type="protein sequence ID" value="GFY65900.1"/>
    <property type="molecule type" value="Genomic_DNA"/>
</dbReference>
<evidence type="ECO:0000313" key="2">
    <source>
        <dbReference type="EMBL" id="GFY65900.1"/>
    </source>
</evidence>
<gene>
    <name evidence="2" type="ORF">TNIN_237361</name>
</gene>
<reference evidence="2" key="1">
    <citation type="submission" date="2020-08" db="EMBL/GenBank/DDBJ databases">
        <title>Multicomponent nature underlies the extraordinary mechanical properties of spider dragline silk.</title>
        <authorList>
            <person name="Kono N."/>
            <person name="Nakamura H."/>
            <person name="Mori M."/>
            <person name="Yoshida Y."/>
            <person name="Ohtoshi R."/>
            <person name="Malay A.D."/>
            <person name="Moran D.A.P."/>
            <person name="Tomita M."/>
            <person name="Numata K."/>
            <person name="Arakawa K."/>
        </authorList>
    </citation>
    <scope>NUCLEOTIDE SEQUENCE</scope>
</reference>
<feature type="region of interest" description="Disordered" evidence="1">
    <location>
        <begin position="1"/>
        <end position="40"/>
    </location>
</feature>
<dbReference type="AlphaFoldDB" id="A0A8X7CHD0"/>
<accession>A0A8X7CHD0</accession>
<sequence length="118" mass="13300">MCSESAQCTRESEHGPSEPEMARTGERGTGTQQAQMKRPCRGETIDIVTTAQSESFHTLLGRGRGKERTWDFYYFIDVPASKDRCLSERSYRSEGMHTVTGWNGQLKILIRNRGPIGT</sequence>
<evidence type="ECO:0000313" key="3">
    <source>
        <dbReference type="Proteomes" id="UP000886998"/>
    </source>
</evidence>
<comment type="caution">
    <text evidence="2">The sequence shown here is derived from an EMBL/GenBank/DDBJ whole genome shotgun (WGS) entry which is preliminary data.</text>
</comment>
<dbReference type="Proteomes" id="UP000886998">
    <property type="component" value="Unassembled WGS sequence"/>
</dbReference>
<name>A0A8X7CHD0_9ARAC</name>
<evidence type="ECO:0000256" key="1">
    <source>
        <dbReference type="SAM" id="MobiDB-lite"/>
    </source>
</evidence>
<keyword evidence="3" id="KW-1185">Reference proteome</keyword>
<organism evidence="2 3">
    <name type="scientific">Trichonephila inaurata madagascariensis</name>
    <dbReference type="NCBI Taxonomy" id="2747483"/>
    <lineage>
        <taxon>Eukaryota</taxon>
        <taxon>Metazoa</taxon>
        <taxon>Ecdysozoa</taxon>
        <taxon>Arthropoda</taxon>
        <taxon>Chelicerata</taxon>
        <taxon>Arachnida</taxon>
        <taxon>Araneae</taxon>
        <taxon>Araneomorphae</taxon>
        <taxon>Entelegynae</taxon>
        <taxon>Araneoidea</taxon>
        <taxon>Nephilidae</taxon>
        <taxon>Trichonephila</taxon>
        <taxon>Trichonephila inaurata</taxon>
    </lineage>
</organism>